<keyword evidence="2" id="KW-0575">Peroxidase</keyword>
<dbReference type="EMBL" id="JABEQD010000003">
    <property type="protein sequence ID" value="MBB2168035.1"/>
    <property type="molecule type" value="Genomic_DNA"/>
</dbReference>
<dbReference type="GO" id="GO:0051920">
    <property type="term" value="F:peroxiredoxin activity"/>
    <property type="evidence" value="ECO:0007669"/>
    <property type="project" value="InterPro"/>
</dbReference>
<gene>
    <name evidence="2" type="ORF">HLH36_06640</name>
</gene>
<dbReference type="InterPro" id="IPR029032">
    <property type="entry name" value="AhpD-like"/>
</dbReference>
<accession>A0A7W4IS33</accession>
<feature type="domain" description="Carboxymuconolactone decarboxylase-like" evidence="1">
    <location>
        <begin position="41"/>
        <end position="118"/>
    </location>
</feature>
<dbReference type="PANTHER" id="PTHR35446">
    <property type="entry name" value="SI:CH211-175M2.5"/>
    <property type="match status" value="1"/>
</dbReference>
<dbReference type="InterPro" id="IPR003779">
    <property type="entry name" value="CMD-like"/>
</dbReference>
<dbReference type="Proteomes" id="UP000559860">
    <property type="component" value="Unassembled WGS sequence"/>
</dbReference>
<organism evidence="2 3">
    <name type="scientific">Gluconacetobacter aggeris</name>
    <dbReference type="NCBI Taxonomy" id="1286186"/>
    <lineage>
        <taxon>Bacteria</taxon>
        <taxon>Pseudomonadati</taxon>
        <taxon>Pseudomonadota</taxon>
        <taxon>Alphaproteobacteria</taxon>
        <taxon>Acetobacterales</taxon>
        <taxon>Acetobacteraceae</taxon>
        <taxon>Gluconacetobacter</taxon>
    </lineage>
</organism>
<name>A0A7W4IS33_9PROT</name>
<dbReference type="Pfam" id="PF02627">
    <property type="entry name" value="CMD"/>
    <property type="match status" value="1"/>
</dbReference>
<comment type="caution">
    <text evidence="2">The sequence shown here is derived from an EMBL/GenBank/DDBJ whole genome shotgun (WGS) entry which is preliminary data.</text>
</comment>
<evidence type="ECO:0000259" key="1">
    <source>
        <dbReference type="Pfam" id="PF02627"/>
    </source>
</evidence>
<sequence>MNTILPLTDDAVDDHVATIFKTAKANMGRVPNLFRVMAHAPAVLEVYTQTHASLGHGVLPRALREQIAIAVATANHCDYCLAAHTLAGKAAGLTAADLTAAQDGMASDPKSRAVLTLARLINATHGRAHPEAVASARAAGLSDAEILETVAHVSISVLTNSINNIVDTPLDFPPAVRSDVG</sequence>
<protein>
    <submittedName>
        <fullName evidence="2">Alkylhydroperoxidase</fullName>
    </submittedName>
</protein>
<dbReference type="InterPro" id="IPR004675">
    <property type="entry name" value="AhpD_core"/>
</dbReference>
<dbReference type="Gene3D" id="1.20.1290.10">
    <property type="entry name" value="AhpD-like"/>
    <property type="match status" value="1"/>
</dbReference>
<dbReference type="AlphaFoldDB" id="A0A7W4IS33"/>
<dbReference type="PANTHER" id="PTHR35446:SF3">
    <property type="entry name" value="CMD DOMAIN-CONTAINING PROTEIN"/>
    <property type="match status" value="1"/>
</dbReference>
<dbReference type="SUPFAM" id="SSF69118">
    <property type="entry name" value="AhpD-like"/>
    <property type="match status" value="1"/>
</dbReference>
<evidence type="ECO:0000313" key="3">
    <source>
        <dbReference type="Proteomes" id="UP000559860"/>
    </source>
</evidence>
<evidence type="ECO:0000313" key="2">
    <source>
        <dbReference type="EMBL" id="MBB2168035.1"/>
    </source>
</evidence>
<keyword evidence="3" id="KW-1185">Reference proteome</keyword>
<keyword evidence="2" id="KW-0560">Oxidoreductase</keyword>
<reference evidence="2 3" key="1">
    <citation type="submission" date="2020-04" db="EMBL/GenBank/DDBJ databases">
        <title>Description of novel Gluconacetobacter.</title>
        <authorList>
            <person name="Sombolestani A."/>
        </authorList>
    </citation>
    <scope>NUCLEOTIDE SEQUENCE [LARGE SCALE GENOMIC DNA]</scope>
    <source>
        <strain evidence="2 3">LMG 27801</strain>
    </source>
</reference>
<proteinExistence type="predicted"/>
<dbReference type="RefSeq" id="WP_182985635.1">
    <property type="nucleotide sequence ID" value="NZ_JABEQD010000003.1"/>
</dbReference>
<dbReference type="NCBIfam" id="TIGR00778">
    <property type="entry name" value="ahpD_dom"/>
    <property type="match status" value="1"/>
</dbReference>